<protein>
    <recommendedName>
        <fullName evidence="4">CCHC-type domain-containing protein</fullName>
    </recommendedName>
</protein>
<dbReference type="GO" id="GO:0008270">
    <property type="term" value="F:zinc ion binding"/>
    <property type="evidence" value="ECO:0007669"/>
    <property type="project" value="UniProtKB-KW"/>
</dbReference>
<keyword evidence="1" id="KW-0507">mRNA processing</keyword>
<feature type="domain" description="CCHC-type" evidence="4">
    <location>
        <begin position="107"/>
        <end position="122"/>
    </location>
</feature>
<evidence type="ECO:0000313" key="5">
    <source>
        <dbReference type="EMBL" id="ORY54071.1"/>
    </source>
</evidence>
<feature type="compositionally biased region" description="Polar residues" evidence="3">
    <location>
        <begin position="57"/>
        <end position="74"/>
    </location>
</feature>
<reference evidence="5 6" key="1">
    <citation type="submission" date="2016-07" db="EMBL/GenBank/DDBJ databases">
        <title>Pervasive Adenine N6-methylation of Active Genes in Fungi.</title>
        <authorList>
            <consortium name="DOE Joint Genome Institute"/>
            <person name="Mondo S.J."/>
            <person name="Dannebaum R.O."/>
            <person name="Kuo R.C."/>
            <person name="Labutti K."/>
            <person name="Haridas S."/>
            <person name="Kuo A."/>
            <person name="Salamov A."/>
            <person name="Ahrendt S.R."/>
            <person name="Lipzen A."/>
            <person name="Sullivan W."/>
            <person name="Andreopoulos W.B."/>
            <person name="Clum A."/>
            <person name="Lindquist E."/>
            <person name="Daum C."/>
            <person name="Ramamoorthy G.K."/>
            <person name="Gryganskyi A."/>
            <person name="Culley D."/>
            <person name="Magnuson J.K."/>
            <person name="James T.Y."/>
            <person name="O'Malley M.A."/>
            <person name="Stajich J.E."/>
            <person name="Spatafora J.W."/>
            <person name="Visel A."/>
            <person name="Grigoriev I.V."/>
        </authorList>
    </citation>
    <scope>NUCLEOTIDE SEQUENCE [LARGE SCALE GENOMIC DNA]</scope>
    <source>
        <strain evidence="5 6">62-1032</strain>
    </source>
</reference>
<dbReference type="Gene3D" id="4.10.60.10">
    <property type="entry name" value="Zinc finger, CCHC-type"/>
    <property type="match status" value="1"/>
</dbReference>
<evidence type="ECO:0000256" key="3">
    <source>
        <dbReference type="SAM" id="MobiDB-lite"/>
    </source>
</evidence>
<keyword evidence="6" id="KW-1185">Reference proteome</keyword>
<gene>
    <name evidence="5" type="ORF">BCR35DRAFT_244818</name>
</gene>
<proteinExistence type="predicted"/>
<name>A0A1Y2D465_9BASI</name>
<evidence type="ECO:0000256" key="1">
    <source>
        <dbReference type="ARBA" id="ARBA00022664"/>
    </source>
</evidence>
<dbReference type="InterPro" id="IPR036875">
    <property type="entry name" value="Znf_CCHC_sf"/>
</dbReference>
<dbReference type="PROSITE" id="PS50158">
    <property type="entry name" value="ZF_CCHC"/>
    <property type="match status" value="1"/>
</dbReference>
<evidence type="ECO:0000259" key="4">
    <source>
        <dbReference type="PROSITE" id="PS50158"/>
    </source>
</evidence>
<dbReference type="AlphaFoldDB" id="A0A1Y2D465"/>
<dbReference type="SUPFAM" id="SSF57756">
    <property type="entry name" value="Retrovirus zinc finger-like domains"/>
    <property type="match status" value="1"/>
</dbReference>
<dbReference type="GO" id="GO:0006397">
    <property type="term" value="P:mRNA processing"/>
    <property type="evidence" value="ECO:0007669"/>
    <property type="project" value="UniProtKB-KW"/>
</dbReference>
<dbReference type="EMBL" id="MCGR01000101">
    <property type="protein sequence ID" value="ORY54071.1"/>
    <property type="molecule type" value="Genomic_DNA"/>
</dbReference>
<organism evidence="5 6">
    <name type="scientific">Leucosporidium creatinivorum</name>
    <dbReference type="NCBI Taxonomy" id="106004"/>
    <lineage>
        <taxon>Eukaryota</taxon>
        <taxon>Fungi</taxon>
        <taxon>Dikarya</taxon>
        <taxon>Basidiomycota</taxon>
        <taxon>Pucciniomycotina</taxon>
        <taxon>Microbotryomycetes</taxon>
        <taxon>Leucosporidiales</taxon>
        <taxon>Leucosporidium</taxon>
    </lineage>
</organism>
<feature type="non-terminal residue" evidence="5">
    <location>
        <position position="1"/>
    </location>
</feature>
<keyword evidence="2" id="KW-0863">Zinc-finger</keyword>
<feature type="region of interest" description="Disordered" evidence="3">
    <location>
        <begin position="14"/>
        <end position="102"/>
    </location>
</feature>
<keyword evidence="2" id="KW-0479">Metal-binding</keyword>
<dbReference type="STRING" id="106004.A0A1Y2D465"/>
<dbReference type="OrthoDB" id="3268436at2759"/>
<sequence length="133" mass="14716">LGLQDACIHIDNRHWEREDERTNDAKSRPSAPSTAPTRPVTNNYGYSPIVRPRANHNYRSSRPTSTPWRGSSSPAARHQHSGRPLPLTSDGKVTEEEKQKRMRDGLCLYCGGAGHILNTCPKRPASSSARMAA</sequence>
<accession>A0A1Y2D465</accession>
<evidence type="ECO:0000256" key="2">
    <source>
        <dbReference type="PROSITE-ProRule" id="PRU00047"/>
    </source>
</evidence>
<dbReference type="InParanoid" id="A0A1Y2D465"/>
<dbReference type="GO" id="GO:0003676">
    <property type="term" value="F:nucleic acid binding"/>
    <property type="evidence" value="ECO:0007669"/>
    <property type="project" value="InterPro"/>
</dbReference>
<feature type="compositionally biased region" description="Polar residues" evidence="3">
    <location>
        <begin position="30"/>
        <end position="45"/>
    </location>
</feature>
<comment type="caution">
    <text evidence="5">The sequence shown here is derived from an EMBL/GenBank/DDBJ whole genome shotgun (WGS) entry which is preliminary data.</text>
</comment>
<keyword evidence="2" id="KW-0862">Zinc</keyword>
<feature type="compositionally biased region" description="Basic and acidic residues" evidence="3">
    <location>
        <begin position="14"/>
        <end position="27"/>
    </location>
</feature>
<dbReference type="InterPro" id="IPR001878">
    <property type="entry name" value="Znf_CCHC"/>
</dbReference>
<evidence type="ECO:0000313" key="6">
    <source>
        <dbReference type="Proteomes" id="UP000193467"/>
    </source>
</evidence>
<dbReference type="Proteomes" id="UP000193467">
    <property type="component" value="Unassembled WGS sequence"/>
</dbReference>
<feature type="compositionally biased region" description="Basic and acidic residues" evidence="3">
    <location>
        <begin position="92"/>
        <end position="102"/>
    </location>
</feature>
<feature type="non-terminal residue" evidence="5">
    <location>
        <position position="133"/>
    </location>
</feature>